<feature type="transmembrane region" description="Helical" evidence="1">
    <location>
        <begin position="308"/>
        <end position="330"/>
    </location>
</feature>
<proteinExistence type="predicted"/>
<dbReference type="Proteomes" id="UP001057474">
    <property type="component" value="Chromosome"/>
</dbReference>
<evidence type="ECO:0000313" key="3">
    <source>
        <dbReference type="Proteomes" id="UP001057474"/>
    </source>
</evidence>
<feature type="transmembrane region" description="Helical" evidence="1">
    <location>
        <begin position="267"/>
        <end position="296"/>
    </location>
</feature>
<keyword evidence="1" id="KW-0812">Transmembrane</keyword>
<keyword evidence="1" id="KW-0472">Membrane</keyword>
<evidence type="ECO:0000313" key="2">
    <source>
        <dbReference type="EMBL" id="USQ14922.1"/>
    </source>
</evidence>
<keyword evidence="1" id="KW-1133">Transmembrane helix</keyword>
<name>A0ABY4YB96_9GAMM</name>
<accession>A0ABY4YB96</accession>
<reference evidence="2" key="1">
    <citation type="submission" date="2021-03" db="EMBL/GenBank/DDBJ databases">
        <title>Legionella lytica PCM 2298.</title>
        <authorList>
            <person name="Koper P."/>
        </authorList>
    </citation>
    <scope>NUCLEOTIDE SEQUENCE</scope>
    <source>
        <strain evidence="2">PCM 2298</strain>
    </source>
</reference>
<keyword evidence="3" id="KW-1185">Reference proteome</keyword>
<protein>
    <submittedName>
        <fullName evidence="2">Uncharacterized protein</fullName>
    </submittedName>
</protein>
<dbReference type="EMBL" id="CP071527">
    <property type="protein sequence ID" value="USQ14922.1"/>
    <property type="molecule type" value="Genomic_DNA"/>
</dbReference>
<evidence type="ECO:0000256" key="1">
    <source>
        <dbReference type="SAM" id="Phobius"/>
    </source>
</evidence>
<dbReference type="RefSeq" id="WP_252581923.1">
    <property type="nucleotide sequence ID" value="NZ_CP071527.1"/>
</dbReference>
<sequence>MFIYVEGFIDLPTFQKKAKEQNLDPKKVVFLFPGNSGHHVKGTNLYTIKGGGGLAIPAQNLGRLGYPVLSLPTTSMEKWSSDSKQQQTVKDALADLYRAVGAGYHLLLPVRSHDDTTYFDSGLADTKDLLEPSFWGQNLKTPNKPLATHYIQELDKLAVFIKLSEEERLKAAQADSTNPFFEAYLDGLQMKEDDPWLQLPNTVKKQLPSVQPKPISSPIVKKEEVIVTTPSEKPQNKARSIPSPVTPIKVDAENSNTDSKDSAAFDFLVYGSLFAAGLGGLAVAVLAWPVIVPALVSAGIISASTATVVAPALIAAGLVVAGTVTAFSFFKPSTADSYADKETEDTLTPVL</sequence>
<gene>
    <name evidence="2" type="ORF">J2N86_06400</name>
</gene>
<organism evidence="2 3">
    <name type="scientific">Legionella lytica</name>
    <dbReference type="NCBI Taxonomy" id="96232"/>
    <lineage>
        <taxon>Bacteria</taxon>
        <taxon>Pseudomonadati</taxon>
        <taxon>Pseudomonadota</taxon>
        <taxon>Gammaproteobacteria</taxon>
        <taxon>Legionellales</taxon>
        <taxon>Legionellaceae</taxon>
        <taxon>Legionella</taxon>
    </lineage>
</organism>